<proteinExistence type="predicted"/>
<sequence length="564" mass="62417">MRILLYIIPSICVFLSSCRKVENIMQAEETKPIVLEAAILEHLDAKSARFSCRITSLNNEEVKEHGIILYSGIFPNVKEEQVSIGGKVEIGKISYNYTPSLPFEIGKNYMVAFYVQSEKSFYRSGLISFKWNNVQVNPQNDLSATAGETITITGNFEGIDEKFIITDWNTSATTPFTLSGDKKSLSFVVPKTTIPHGSILNFNLSKRTTEGGNEFSTIALCRVKILATISPLERSQLHLSDAIPLKGNNLPNIYEIPADLMLIIGDQKIRYQNPLRLTSIEGLKGNNLKIGYSNGRDEIIFPEPIQLIIPNKNDIRFNEKVVHPGSQLRLQGLEFAKFFNYGSTSFKVGGAPLTQAINPFPYNLDIIVPQVADGHHAVEIISPFYNGIVSTEKIEVKALKLSGPSQVNAHVGSTIQIKGSFINGKIYEVHIGGHTIYNIIPQNGEISFEVPNLKSGKNEVKISYRHESWDSHFSTSPFTVFVEKSTITSVSPLVAYAGDVITVTGRGLNTGSSYTLGGHYINVVNKTADGFKFLIPSGFQKGKARLTIEINDDIIQSEDYIEVK</sequence>
<dbReference type="PROSITE" id="PS51257">
    <property type="entry name" value="PROKAR_LIPOPROTEIN"/>
    <property type="match status" value="1"/>
</dbReference>
<dbReference type="Pfam" id="PF01833">
    <property type="entry name" value="TIG"/>
    <property type="match status" value="1"/>
</dbReference>
<dbReference type="InterPro" id="IPR013783">
    <property type="entry name" value="Ig-like_fold"/>
</dbReference>
<name>A0ABR9TBE7_9SPHI</name>
<organism evidence="2 3">
    <name type="scientific">Sphingobacterium pedocola</name>
    <dbReference type="NCBI Taxonomy" id="2082722"/>
    <lineage>
        <taxon>Bacteria</taxon>
        <taxon>Pseudomonadati</taxon>
        <taxon>Bacteroidota</taxon>
        <taxon>Sphingobacteriia</taxon>
        <taxon>Sphingobacteriales</taxon>
        <taxon>Sphingobacteriaceae</taxon>
        <taxon>Sphingobacterium</taxon>
    </lineage>
</organism>
<dbReference type="Proteomes" id="UP000618319">
    <property type="component" value="Unassembled WGS sequence"/>
</dbReference>
<evidence type="ECO:0000313" key="2">
    <source>
        <dbReference type="EMBL" id="MBE8722687.1"/>
    </source>
</evidence>
<feature type="domain" description="IPT/TIG" evidence="1">
    <location>
        <begin position="486"/>
        <end position="554"/>
    </location>
</feature>
<keyword evidence="3" id="KW-1185">Reference proteome</keyword>
<dbReference type="EMBL" id="PSKQ01000024">
    <property type="protein sequence ID" value="MBE8722687.1"/>
    <property type="molecule type" value="Genomic_DNA"/>
</dbReference>
<evidence type="ECO:0000313" key="3">
    <source>
        <dbReference type="Proteomes" id="UP000618319"/>
    </source>
</evidence>
<accession>A0ABR9TBE7</accession>
<dbReference type="Gene3D" id="2.60.40.10">
    <property type="entry name" value="Immunoglobulins"/>
    <property type="match status" value="1"/>
</dbReference>
<protein>
    <recommendedName>
        <fullName evidence="1">IPT/TIG domain-containing protein</fullName>
    </recommendedName>
</protein>
<dbReference type="InterPro" id="IPR014756">
    <property type="entry name" value="Ig_E-set"/>
</dbReference>
<dbReference type="InterPro" id="IPR002909">
    <property type="entry name" value="IPT_dom"/>
</dbReference>
<comment type="caution">
    <text evidence="2">The sequence shown here is derived from an EMBL/GenBank/DDBJ whole genome shotgun (WGS) entry which is preliminary data.</text>
</comment>
<gene>
    <name evidence="2" type="ORF">C4F40_18345</name>
</gene>
<dbReference type="SUPFAM" id="SSF81296">
    <property type="entry name" value="E set domains"/>
    <property type="match status" value="1"/>
</dbReference>
<evidence type="ECO:0000259" key="1">
    <source>
        <dbReference type="Pfam" id="PF01833"/>
    </source>
</evidence>
<reference evidence="2 3" key="1">
    <citation type="submission" date="2018-02" db="EMBL/GenBank/DDBJ databases">
        <title>Sphingobacterium KA21.</title>
        <authorList>
            <person name="Vasarhelyi B.M."/>
            <person name="Deshmukh S."/>
            <person name="Balint B."/>
            <person name="Kukolya J."/>
        </authorList>
    </citation>
    <scope>NUCLEOTIDE SEQUENCE [LARGE SCALE GENOMIC DNA]</scope>
    <source>
        <strain evidence="2 3">Ka21</strain>
    </source>
</reference>